<keyword evidence="4 7" id="KW-0812">Transmembrane</keyword>
<evidence type="ECO:0000256" key="2">
    <source>
        <dbReference type="ARBA" id="ARBA00007977"/>
    </source>
</evidence>
<evidence type="ECO:0000256" key="1">
    <source>
        <dbReference type="ARBA" id="ARBA00004651"/>
    </source>
</evidence>
<evidence type="ECO:0000256" key="4">
    <source>
        <dbReference type="ARBA" id="ARBA00022692"/>
    </source>
</evidence>
<dbReference type="AlphaFoldDB" id="A0A255EJF2"/>
<evidence type="ECO:0000256" key="6">
    <source>
        <dbReference type="ARBA" id="ARBA00023136"/>
    </source>
</evidence>
<comment type="subcellular location">
    <subcellularLocation>
        <location evidence="1">Cell membrane</location>
        <topology evidence="1">Multi-pass membrane protein</topology>
    </subcellularLocation>
</comment>
<feature type="transmembrane region" description="Helical" evidence="7">
    <location>
        <begin position="99"/>
        <end position="118"/>
    </location>
</feature>
<feature type="transmembrane region" description="Helical" evidence="7">
    <location>
        <begin position="6"/>
        <end position="27"/>
    </location>
</feature>
<feature type="transmembrane region" description="Helical" evidence="7">
    <location>
        <begin position="189"/>
        <end position="211"/>
    </location>
</feature>
<proteinExistence type="inferred from homology"/>
<evidence type="ECO:0008006" key="10">
    <source>
        <dbReference type="Google" id="ProtNLM"/>
    </source>
</evidence>
<protein>
    <recommendedName>
        <fullName evidence="10">Sulfate exporter family transporter</fullName>
    </recommendedName>
</protein>
<keyword evidence="5 7" id="KW-1133">Transmembrane helix</keyword>
<evidence type="ECO:0000313" key="9">
    <source>
        <dbReference type="Proteomes" id="UP000216533"/>
    </source>
</evidence>
<feature type="transmembrane region" description="Helical" evidence="7">
    <location>
        <begin position="67"/>
        <end position="87"/>
    </location>
</feature>
<dbReference type="Pfam" id="PF03601">
    <property type="entry name" value="Cons_hypoth698"/>
    <property type="match status" value="1"/>
</dbReference>
<evidence type="ECO:0000256" key="5">
    <source>
        <dbReference type="ARBA" id="ARBA00022989"/>
    </source>
</evidence>
<reference evidence="8 9" key="1">
    <citation type="submission" date="2017-07" db="EMBL/GenBank/DDBJ databases">
        <title>Draft whole genome sequences of clinical Proprionibacteriaceae strains.</title>
        <authorList>
            <person name="Bernier A.-M."/>
            <person name="Bernard K."/>
            <person name="Domingo M.-C."/>
        </authorList>
    </citation>
    <scope>NUCLEOTIDE SEQUENCE [LARGE SCALE GENOMIC DNA]</scope>
    <source>
        <strain evidence="8 9">NML 160184</strain>
    </source>
</reference>
<dbReference type="GO" id="GO:0005886">
    <property type="term" value="C:plasma membrane"/>
    <property type="evidence" value="ECO:0007669"/>
    <property type="project" value="UniProtKB-SubCell"/>
</dbReference>
<dbReference type="InterPro" id="IPR018383">
    <property type="entry name" value="UPF0324_pro"/>
</dbReference>
<accession>A0A255EJF2</accession>
<dbReference type="PANTHER" id="PTHR30106:SF2">
    <property type="entry name" value="UPF0324 INNER MEMBRANE PROTEIN YEIH"/>
    <property type="match status" value="1"/>
</dbReference>
<feature type="transmembrane region" description="Helical" evidence="7">
    <location>
        <begin position="290"/>
        <end position="311"/>
    </location>
</feature>
<dbReference type="EMBL" id="NMVI01000001">
    <property type="protein sequence ID" value="OYN91624.1"/>
    <property type="molecule type" value="Genomic_DNA"/>
</dbReference>
<sequence length="312" mass="31306">MLLAQVIPYASALLVAIVLGILVRNLVPASRWPEAVDPGLAFAAKPLLRLGVVCLGAQLAVGDILGLGAGTIVLVVVAVLGGFFAAVGLGRLMKLPTDLTILIASGFSICGAAAVAGADSAIPAKKEHTTAAVALVVVFGTLMIAVVPLSATGFGLSPEFVGLWTGASVHEVAQVVAIGGIVGGGALEIAVVVKLARVLMLAVVIAGLSLWQRRQPTVEGAPSGKRPPLVPLFVIGFIALVTLRSIGLIPGAALPWFSTAQSILLTAAMFALGAGVRVKQLAELGPKPAVHALLTTVVMSAIGIGGAAMIVS</sequence>
<keyword evidence="6 7" id="KW-0472">Membrane</keyword>
<evidence type="ECO:0000256" key="3">
    <source>
        <dbReference type="ARBA" id="ARBA00022475"/>
    </source>
</evidence>
<comment type="caution">
    <text evidence="8">The sequence shown here is derived from an EMBL/GenBank/DDBJ whole genome shotgun (WGS) entry which is preliminary data.</text>
</comment>
<evidence type="ECO:0000313" key="8">
    <source>
        <dbReference type="EMBL" id="OYN91624.1"/>
    </source>
</evidence>
<name>A0A255EJF2_9ACTN</name>
<organism evidence="8 9">
    <name type="scientific">Parenemella sanctibonifatiensis</name>
    <dbReference type="NCBI Taxonomy" id="2016505"/>
    <lineage>
        <taxon>Bacteria</taxon>
        <taxon>Bacillati</taxon>
        <taxon>Actinomycetota</taxon>
        <taxon>Actinomycetes</taxon>
        <taxon>Propionibacteriales</taxon>
        <taxon>Propionibacteriaceae</taxon>
        <taxon>Parenemella</taxon>
    </lineage>
</organism>
<gene>
    <name evidence="8" type="ORF">CGZ92_00035</name>
</gene>
<evidence type="ECO:0000256" key="7">
    <source>
        <dbReference type="SAM" id="Phobius"/>
    </source>
</evidence>
<keyword evidence="3" id="KW-1003">Cell membrane</keyword>
<comment type="similarity">
    <text evidence="2">Belongs to the UPF0324 family.</text>
</comment>
<feature type="transmembrane region" description="Helical" evidence="7">
    <location>
        <begin position="259"/>
        <end position="278"/>
    </location>
</feature>
<dbReference type="PANTHER" id="PTHR30106">
    <property type="entry name" value="INNER MEMBRANE PROTEIN YEIH-RELATED"/>
    <property type="match status" value="1"/>
</dbReference>
<dbReference type="Proteomes" id="UP000216533">
    <property type="component" value="Unassembled WGS sequence"/>
</dbReference>
<feature type="transmembrane region" description="Helical" evidence="7">
    <location>
        <begin position="232"/>
        <end position="253"/>
    </location>
</feature>
<feature type="transmembrane region" description="Helical" evidence="7">
    <location>
        <begin position="130"/>
        <end position="149"/>
    </location>
</feature>